<dbReference type="EMBL" id="GISG01141814">
    <property type="protein sequence ID" value="MBA4645312.1"/>
    <property type="molecule type" value="Transcribed_RNA"/>
</dbReference>
<proteinExistence type="predicted"/>
<reference evidence="1" key="2">
    <citation type="submission" date="2020-07" db="EMBL/GenBank/DDBJ databases">
        <authorList>
            <person name="Vera ALvarez R."/>
            <person name="Arias-Moreno D.M."/>
            <person name="Jimenez-Jacinto V."/>
            <person name="Jimenez-Bremont J.F."/>
            <person name="Swaminathan K."/>
            <person name="Moose S.P."/>
            <person name="Guerrero-Gonzalez M.L."/>
            <person name="Marino-Ramirez L."/>
            <person name="Landsman D."/>
            <person name="Rodriguez-Kessler M."/>
            <person name="Delgado-Sanchez P."/>
        </authorList>
    </citation>
    <scope>NUCLEOTIDE SEQUENCE</scope>
    <source>
        <tissue evidence="1">Cladode</tissue>
    </source>
</reference>
<reference evidence="1" key="1">
    <citation type="journal article" date="2013" name="J. Plant Res.">
        <title>Effect of fungi and light on seed germination of three Opuntia species from semiarid lands of central Mexico.</title>
        <authorList>
            <person name="Delgado-Sanchez P."/>
            <person name="Jimenez-Bremont J.F."/>
            <person name="Guerrero-Gonzalez Mde L."/>
            <person name="Flores J."/>
        </authorList>
    </citation>
    <scope>NUCLEOTIDE SEQUENCE</scope>
    <source>
        <tissue evidence="1">Cladode</tissue>
    </source>
</reference>
<evidence type="ECO:0000313" key="1">
    <source>
        <dbReference type="EMBL" id="MBA4645312.1"/>
    </source>
</evidence>
<dbReference type="AlphaFoldDB" id="A0A7C8ZJZ9"/>
<accession>A0A7C8ZJZ9</accession>
<sequence length="111" mass="13018">MRLLSLKMEGWSSRDRMRFFSPELADMHSFGLNRIAPLKWLIRLPSGKPSTEKGVKALAYLLIESSKPQRRKILRSWHTHFNKCDTEKETALRLCFERGGVFEYESFIELA</sequence>
<name>A0A7C8ZJZ9_OPUST</name>
<organism evidence="1">
    <name type="scientific">Opuntia streptacantha</name>
    <name type="common">Prickly pear cactus</name>
    <name type="synonym">Opuntia cardona</name>
    <dbReference type="NCBI Taxonomy" id="393608"/>
    <lineage>
        <taxon>Eukaryota</taxon>
        <taxon>Viridiplantae</taxon>
        <taxon>Streptophyta</taxon>
        <taxon>Embryophyta</taxon>
        <taxon>Tracheophyta</taxon>
        <taxon>Spermatophyta</taxon>
        <taxon>Magnoliopsida</taxon>
        <taxon>eudicotyledons</taxon>
        <taxon>Gunneridae</taxon>
        <taxon>Pentapetalae</taxon>
        <taxon>Caryophyllales</taxon>
        <taxon>Cactineae</taxon>
        <taxon>Cactaceae</taxon>
        <taxon>Opuntioideae</taxon>
        <taxon>Opuntia</taxon>
    </lineage>
</organism>
<protein>
    <submittedName>
        <fullName evidence="1">Uncharacterized protein</fullName>
    </submittedName>
</protein>